<dbReference type="EMBL" id="AATQVU010000001">
    <property type="protein sequence ID" value="EFO3163899.1"/>
    <property type="molecule type" value="Genomic_DNA"/>
</dbReference>
<comment type="caution">
    <text evidence="1">The sequence shown here is derived from an EMBL/GenBank/DDBJ whole genome shotgun (WGS) entry which is preliminary data.</text>
</comment>
<sequence length="337" mass="39360">MKLAFANEIVFIRKKQASKAKTPEFYESECLEYARKTNKKFLGFVMPWEGGNTRSVFIDTNDIKTTPLAKNVLIAKNRLKGRQPKKGTIRQNFKEDKKQARIDKLYNEVKGIAEKGGYKLIRLHGELPSKYKSFAECHCETHNETFSRNCRDLLHKGSVTCPQCLTVMRSLQNGVSHYKRQGKMRPVSLYINSLENKFIKFGVSISPELRLKQHKKQSNLDQSMVYVREFKDGWQAIDLEYGIKTRFKGKRLTSKDLTVGYTETREYRLLPEIIKFIDDYINLNPTLPQYIIEDDEYWSAIKDDFVFDESQFMFPDTSDEEYYSNLAELDLSPLETL</sequence>
<proteinExistence type="predicted"/>
<reference evidence="1" key="1">
    <citation type="submission" date="2018-06" db="EMBL/GenBank/DDBJ databases">
        <authorList>
            <consortium name="GenomeTrakr network: Whole genome sequencing for foodborne pathogen traceback"/>
        </authorList>
    </citation>
    <scope>NUCLEOTIDE SEQUENCE</scope>
    <source>
        <strain evidence="1">PSU-0700</strain>
    </source>
</reference>
<evidence type="ECO:0000313" key="1">
    <source>
        <dbReference type="EMBL" id="EFO3163899.1"/>
    </source>
</evidence>
<dbReference type="AlphaFoldDB" id="A0A9P2MJX3"/>
<accession>A0A9P2MJX3</accession>
<gene>
    <name evidence="1" type="ORF">DP913_02335</name>
</gene>
<protein>
    <submittedName>
        <fullName evidence="1">Uncharacterized protein</fullName>
    </submittedName>
</protein>
<dbReference type="Proteomes" id="UP000735456">
    <property type="component" value="Unassembled WGS sequence"/>
</dbReference>
<evidence type="ECO:0000313" key="2">
    <source>
        <dbReference type="Proteomes" id="UP000735456"/>
    </source>
</evidence>
<name>A0A9P2MJX3_ECOLX</name>
<organism evidence="1 2">
    <name type="scientific">Escherichia coli O8</name>
    <dbReference type="NCBI Taxonomy" id="1010796"/>
    <lineage>
        <taxon>Bacteria</taxon>
        <taxon>Pseudomonadati</taxon>
        <taxon>Pseudomonadota</taxon>
        <taxon>Gammaproteobacteria</taxon>
        <taxon>Enterobacterales</taxon>
        <taxon>Enterobacteriaceae</taxon>
        <taxon>Escherichia</taxon>
    </lineage>
</organism>